<dbReference type="InterPro" id="IPR058912">
    <property type="entry name" value="HTH_animal"/>
</dbReference>
<name>A0A6S7IUQ4_PARCT</name>
<evidence type="ECO:0000256" key="1">
    <source>
        <dbReference type="SAM" id="MobiDB-lite"/>
    </source>
</evidence>
<dbReference type="PANTHER" id="PTHR21301">
    <property type="entry name" value="REVERSE TRANSCRIPTASE"/>
    <property type="match status" value="1"/>
</dbReference>
<dbReference type="EMBL" id="CACRXK020012314">
    <property type="protein sequence ID" value="CAB4023095.1"/>
    <property type="molecule type" value="Genomic_DNA"/>
</dbReference>
<evidence type="ECO:0000313" key="2">
    <source>
        <dbReference type="EMBL" id="CAB4023095.1"/>
    </source>
</evidence>
<dbReference type="Pfam" id="PF26215">
    <property type="entry name" value="HTH_animal"/>
    <property type="match status" value="1"/>
</dbReference>
<dbReference type="InterPro" id="IPR000477">
    <property type="entry name" value="RT_dom"/>
</dbReference>
<evidence type="ECO:0000313" key="3">
    <source>
        <dbReference type="Proteomes" id="UP001152795"/>
    </source>
</evidence>
<feature type="region of interest" description="Disordered" evidence="1">
    <location>
        <begin position="1"/>
        <end position="25"/>
    </location>
</feature>
<feature type="compositionally biased region" description="Polar residues" evidence="1">
    <location>
        <begin position="1"/>
        <end position="13"/>
    </location>
</feature>
<gene>
    <name evidence="2" type="ORF">PACLA_8A082786</name>
</gene>
<comment type="caution">
    <text evidence="2">The sequence shown here is derived from an EMBL/GenBank/DDBJ whole genome shotgun (WGS) entry which is preliminary data.</text>
</comment>
<accession>A0A6S7IUQ4</accession>
<feature type="non-terminal residue" evidence="2">
    <location>
        <position position="596"/>
    </location>
</feature>
<keyword evidence="3" id="KW-1185">Reference proteome</keyword>
<organism evidence="2 3">
    <name type="scientific">Paramuricea clavata</name>
    <name type="common">Red gorgonian</name>
    <name type="synonym">Violescent sea-whip</name>
    <dbReference type="NCBI Taxonomy" id="317549"/>
    <lineage>
        <taxon>Eukaryota</taxon>
        <taxon>Metazoa</taxon>
        <taxon>Cnidaria</taxon>
        <taxon>Anthozoa</taxon>
        <taxon>Octocorallia</taxon>
        <taxon>Malacalcyonacea</taxon>
        <taxon>Plexauridae</taxon>
        <taxon>Paramuricea</taxon>
    </lineage>
</organism>
<proteinExistence type="predicted"/>
<dbReference type="PANTHER" id="PTHR21301:SF10">
    <property type="entry name" value="REVERSE TRANSCRIPTASE DOMAIN-CONTAINING PROTEIN"/>
    <property type="match status" value="1"/>
</dbReference>
<dbReference type="OrthoDB" id="5980281at2759"/>
<sequence length="596" mass="68833">DSGFYTRSSGNRNLRNKTRTKSSGSLTRDVKQLELIGKPVQWESLCSLFGPVPRVFLRIFDVLKVFSRLIFYFYVKQVRNICFRMYSMIFSCFLRQYKNIIYFDILKRFKFSSLNFNVVVTTSGKPPVFYRPLRFKTKATLINHNLSNTNVRCISTSFWHLNQAILPIQYFEITNPRHTGKTVDQIIAKRRSLSSELANLLNLAVKNQLFQLDGKLYRQVDGVAMGSPLGPLMANTFMCSIEQKLVDNNRMPSFYHRFVDDTITTQRSFASAEDFLNTLNNCHPSLNFTMECEVDGKLPFLGMEAIRTHGHIETKVYVKPTNTGLLLHYQSHVDRRYKKSLITTMLNRAFRLSSSWKHFVEECDRLKSVFANLRYPLRLVDSIISEFFPCWMRKEMNSSTPTEYVKRDVICVALPFKDQKSSDIVRRQLAGLGTVIGRSLEPVFKSRKIKEEVKVHEMKPPIVNQQRVVYRYKCDLCDADYVGYTSRHKQMNELLPKINKITIFALRTCIIFKLYKLLRNRNVRVCNPTQGPLSFLGEHRENSTPTVNNLNPIPVIIHLVRPSADGAASGLCSCENTYRMSSDTGNSNAYQALAYI</sequence>
<feature type="non-terminal residue" evidence="2">
    <location>
        <position position="1"/>
    </location>
</feature>
<dbReference type="CDD" id="cd00304">
    <property type="entry name" value="RT_like"/>
    <property type="match status" value="1"/>
</dbReference>
<dbReference type="PROSITE" id="PS50878">
    <property type="entry name" value="RT_POL"/>
    <property type="match status" value="1"/>
</dbReference>
<protein>
    <submittedName>
        <fullName evidence="2">Uncharacterized protein</fullName>
    </submittedName>
</protein>
<dbReference type="Proteomes" id="UP001152795">
    <property type="component" value="Unassembled WGS sequence"/>
</dbReference>
<dbReference type="AlphaFoldDB" id="A0A6S7IUQ4"/>
<reference evidence="2" key="1">
    <citation type="submission" date="2020-04" db="EMBL/GenBank/DDBJ databases">
        <authorList>
            <person name="Alioto T."/>
            <person name="Alioto T."/>
            <person name="Gomez Garrido J."/>
        </authorList>
    </citation>
    <scope>NUCLEOTIDE SEQUENCE</scope>
    <source>
        <strain evidence="2">A484AB</strain>
    </source>
</reference>